<evidence type="ECO:0000256" key="8">
    <source>
        <dbReference type="ARBA" id="ARBA00023242"/>
    </source>
</evidence>
<keyword evidence="2" id="KW-0479">Metal-binding</keyword>
<feature type="domain" description="BED-type" evidence="11">
    <location>
        <begin position="22"/>
        <end position="68"/>
    </location>
</feature>
<dbReference type="FunCoup" id="A0A667XHZ0">
    <property type="interactions" value="2"/>
</dbReference>
<dbReference type="Pfam" id="PF05699">
    <property type="entry name" value="Dimer_Tnp_hAT"/>
    <property type="match status" value="1"/>
</dbReference>
<evidence type="ECO:0000256" key="10">
    <source>
        <dbReference type="SAM" id="MobiDB-lite"/>
    </source>
</evidence>
<dbReference type="PANTHER" id="PTHR46481">
    <property type="entry name" value="ZINC FINGER BED DOMAIN-CONTAINING PROTEIN 4"/>
    <property type="match status" value="1"/>
</dbReference>
<dbReference type="InterPro" id="IPR008906">
    <property type="entry name" value="HATC_C_dom"/>
</dbReference>
<reference evidence="12" key="3">
    <citation type="submission" date="2025-09" db="UniProtKB">
        <authorList>
            <consortium name="Ensembl"/>
        </authorList>
    </citation>
    <scope>IDENTIFICATION</scope>
</reference>
<name>A0A667XHZ0_9TELE</name>
<reference evidence="12" key="1">
    <citation type="submission" date="2019-06" db="EMBL/GenBank/DDBJ databases">
        <authorList>
            <consortium name="Wellcome Sanger Institute Data Sharing"/>
        </authorList>
    </citation>
    <scope>NUCLEOTIDE SEQUENCE [LARGE SCALE GENOMIC DNA]</scope>
</reference>
<keyword evidence="3 9" id="KW-0863">Zinc-finger</keyword>
<comment type="subcellular location">
    <subcellularLocation>
        <location evidence="1">Nucleus</location>
    </subcellularLocation>
</comment>
<feature type="compositionally biased region" description="Basic and acidic residues" evidence="10">
    <location>
        <begin position="471"/>
        <end position="481"/>
    </location>
</feature>
<evidence type="ECO:0000256" key="9">
    <source>
        <dbReference type="PROSITE-ProRule" id="PRU00027"/>
    </source>
</evidence>
<dbReference type="GO" id="GO:0046983">
    <property type="term" value="F:protein dimerization activity"/>
    <property type="evidence" value="ECO:0007669"/>
    <property type="project" value="InterPro"/>
</dbReference>
<keyword evidence="8" id="KW-0539">Nucleus</keyword>
<dbReference type="InterPro" id="IPR003656">
    <property type="entry name" value="Znf_BED"/>
</dbReference>
<dbReference type="InParanoid" id="A0A667XHZ0"/>
<dbReference type="SUPFAM" id="SSF57667">
    <property type="entry name" value="beta-beta-alpha zinc fingers"/>
    <property type="match status" value="1"/>
</dbReference>
<evidence type="ECO:0000256" key="3">
    <source>
        <dbReference type="ARBA" id="ARBA00022771"/>
    </source>
</evidence>
<accession>A0A667XHZ0</accession>
<keyword evidence="7" id="KW-0804">Transcription</keyword>
<dbReference type="SUPFAM" id="SSF53098">
    <property type="entry name" value="Ribonuclease H-like"/>
    <property type="match status" value="1"/>
</dbReference>
<dbReference type="GeneTree" id="ENSGT00940000158431"/>
<dbReference type="GO" id="GO:0009791">
    <property type="term" value="P:post-embryonic development"/>
    <property type="evidence" value="ECO:0007669"/>
    <property type="project" value="UniProtKB-ARBA"/>
</dbReference>
<keyword evidence="13" id="KW-1185">Reference proteome</keyword>
<evidence type="ECO:0000256" key="4">
    <source>
        <dbReference type="ARBA" id="ARBA00022833"/>
    </source>
</evidence>
<evidence type="ECO:0000256" key="5">
    <source>
        <dbReference type="ARBA" id="ARBA00023015"/>
    </source>
</evidence>
<evidence type="ECO:0000256" key="2">
    <source>
        <dbReference type="ARBA" id="ARBA00022723"/>
    </source>
</evidence>
<evidence type="ECO:0000256" key="7">
    <source>
        <dbReference type="ARBA" id="ARBA00023163"/>
    </source>
</evidence>
<dbReference type="GO" id="GO:0005634">
    <property type="term" value="C:nucleus"/>
    <property type="evidence" value="ECO:0007669"/>
    <property type="project" value="UniProtKB-SubCell"/>
</dbReference>
<dbReference type="SUPFAM" id="SSF140996">
    <property type="entry name" value="Hermes dimerisation domain"/>
    <property type="match status" value="1"/>
</dbReference>
<evidence type="ECO:0000259" key="11">
    <source>
        <dbReference type="PROSITE" id="PS50808"/>
    </source>
</evidence>
<dbReference type="Proteomes" id="UP000472263">
    <property type="component" value="Chromosome 10"/>
</dbReference>
<evidence type="ECO:0000256" key="6">
    <source>
        <dbReference type="ARBA" id="ARBA00023125"/>
    </source>
</evidence>
<dbReference type="AlphaFoldDB" id="A0A667XHZ0"/>
<keyword evidence="4" id="KW-0862">Zinc</keyword>
<dbReference type="SMART" id="SM00614">
    <property type="entry name" value="ZnF_BED"/>
    <property type="match status" value="1"/>
</dbReference>
<evidence type="ECO:0000313" key="13">
    <source>
        <dbReference type="Proteomes" id="UP000472263"/>
    </source>
</evidence>
<dbReference type="InterPro" id="IPR052035">
    <property type="entry name" value="ZnF_BED_domain_contain"/>
</dbReference>
<feature type="region of interest" description="Disordered" evidence="10">
    <location>
        <begin position="471"/>
        <end position="505"/>
    </location>
</feature>
<dbReference type="Gene3D" id="1.10.10.1070">
    <property type="entry name" value="Zinc finger, BED domain-containing"/>
    <property type="match status" value="1"/>
</dbReference>
<dbReference type="InterPro" id="IPR012337">
    <property type="entry name" value="RNaseH-like_sf"/>
</dbReference>
<dbReference type="InterPro" id="IPR036236">
    <property type="entry name" value="Znf_C2H2_sf"/>
</dbReference>
<evidence type="ECO:0000313" key="12">
    <source>
        <dbReference type="Ensembl" id="ENSMMDP00005014802.1"/>
    </source>
</evidence>
<organism evidence="12 13">
    <name type="scientific">Myripristis murdjan</name>
    <name type="common">pinecone soldierfish</name>
    <dbReference type="NCBI Taxonomy" id="586833"/>
    <lineage>
        <taxon>Eukaryota</taxon>
        <taxon>Metazoa</taxon>
        <taxon>Chordata</taxon>
        <taxon>Craniata</taxon>
        <taxon>Vertebrata</taxon>
        <taxon>Euteleostomi</taxon>
        <taxon>Actinopterygii</taxon>
        <taxon>Neopterygii</taxon>
        <taxon>Teleostei</taxon>
        <taxon>Neoteleostei</taxon>
        <taxon>Acanthomorphata</taxon>
        <taxon>Holocentriformes</taxon>
        <taxon>Holocentridae</taxon>
        <taxon>Myripristis</taxon>
    </lineage>
</organism>
<protein>
    <recommendedName>
        <fullName evidence="11">BED-type domain-containing protein</fullName>
    </recommendedName>
</protein>
<keyword evidence="6" id="KW-0238">DNA-binding</keyword>
<dbReference type="Ensembl" id="ENSMMDT00005015207.1">
    <property type="protein sequence ID" value="ENSMMDP00005014802.1"/>
    <property type="gene ID" value="ENSMMDG00005007572.1"/>
</dbReference>
<dbReference type="GO" id="GO:0003677">
    <property type="term" value="F:DNA binding"/>
    <property type="evidence" value="ECO:0007669"/>
    <property type="project" value="UniProtKB-KW"/>
</dbReference>
<keyword evidence="5" id="KW-0805">Transcription regulation</keyword>
<sequence>MYDQELKNRRSRLKANIGSSLRNKSAVWKYFGFRRKAGSTDNTDAICKQCCYKIRYSGNTTNLSQHLKIVNLSNYILVSFGARLRQTTLNAVFGRSTDKQKQEKLTNAMAKWIATDCRPISVVEDVGLKNIMRIATNDSSYEMPSRRTISRRINELYEKERTEKAATLQRAPAVALTGDYWTSLGNHNYLGVTAHYIDEKWALHSHALSVMKTEERHFAEICAGHFTEVVQQWDLSDKVTTLSTDSARNMIAAARQLPFDHIPCFAHSLQRSVTVSLHNSAFDNVLAKCRKVVGHFKHSPANASELEQKQVEHGQKKEALMQDVPTRWNSTLDMVKSIRRNEQPLRDVLSTMNAIYFLTEMELIFCCRYLTELLGGEKYVSCSVVLPAFCHLSRVMESSDDDPAYVAKFKSTFREDLETRKGNANIAYLKIATALDPRFKDLKCIPRAERSEVWASITDLIKKERITAEKVVEEKTSEPPKKKLTLLPASSASDSEEEEDSIENSVHRYKAEPAISSDSCPLEWWSKHAGSHSRLAPYAQKYLATPATSVPCERLFSVAGHIVQKKRASLSSENVNNLVCLSNWLSAEE</sequence>
<dbReference type="GO" id="GO:0008270">
    <property type="term" value="F:zinc ion binding"/>
    <property type="evidence" value="ECO:0007669"/>
    <property type="project" value="UniProtKB-KW"/>
</dbReference>
<dbReference type="Pfam" id="PF02892">
    <property type="entry name" value="zf-BED"/>
    <property type="match status" value="1"/>
</dbReference>
<proteinExistence type="predicted"/>
<dbReference type="PROSITE" id="PS50808">
    <property type="entry name" value="ZF_BED"/>
    <property type="match status" value="1"/>
</dbReference>
<evidence type="ECO:0000256" key="1">
    <source>
        <dbReference type="ARBA" id="ARBA00004123"/>
    </source>
</evidence>
<reference evidence="12" key="2">
    <citation type="submission" date="2025-08" db="UniProtKB">
        <authorList>
            <consortium name="Ensembl"/>
        </authorList>
    </citation>
    <scope>IDENTIFICATION</scope>
</reference>
<dbReference type="PANTHER" id="PTHR46481:SF10">
    <property type="entry name" value="ZINC FINGER BED DOMAIN-CONTAINING PROTEIN 39"/>
    <property type="match status" value="1"/>
</dbReference>